<proteinExistence type="predicted"/>
<evidence type="ECO:0000256" key="1">
    <source>
        <dbReference type="SAM" id="Coils"/>
    </source>
</evidence>
<reference evidence="2 3" key="1">
    <citation type="journal article" date="2012" name="PLoS Pathog.">
        <title>Diverse lifestyles and strategies of plant pathogenesis encoded in the genomes of eighteen Dothideomycetes fungi.</title>
        <authorList>
            <person name="Ohm R.A."/>
            <person name="Feau N."/>
            <person name="Henrissat B."/>
            <person name="Schoch C.L."/>
            <person name="Horwitz B.A."/>
            <person name="Barry K.W."/>
            <person name="Condon B.J."/>
            <person name="Copeland A.C."/>
            <person name="Dhillon B."/>
            <person name="Glaser F."/>
            <person name="Hesse C.N."/>
            <person name="Kosti I."/>
            <person name="LaButti K."/>
            <person name="Lindquist E.A."/>
            <person name="Lucas S."/>
            <person name="Salamov A.A."/>
            <person name="Bradshaw R.E."/>
            <person name="Ciuffetti L."/>
            <person name="Hamelin R.C."/>
            <person name="Kema G.H.J."/>
            <person name="Lawrence C."/>
            <person name="Scott J.A."/>
            <person name="Spatafora J.W."/>
            <person name="Turgeon B.G."/>
            <person name="de Wit P.J.G.M."/>
            <person name="Zhong S."/>
            <person name="Goodwin S.B."/>
            <person name="Grigoriev I.V."/>
        </authorList>
    </citation>
    <scope>NUCLEOTIDE SEQUENCE [LARGE SCALE GENOMIC DNA]</scope>
    <source>
        <strain evidence="2 3">UAMH 10762</strain>
    </source>
</reference>
<sequence length="251" mass="27461">MGQRLIVEGFHAELKAAIARVAKLESEVEDRDQQIVRLNASLKCSPTSGASGIADNHRDQRDPDDAAITDVSLKSKLAAACKRNEELESLLALSRDEALCMDEDVPTSKHNADIKNGGDQNIELLKQISTLQNLQSQLRDVKAELATYKTAEAALREQLGKIKNLTGTIAAMQISNSGLTDKLDKATKKHERVSERLAGRETQVQRLRGQLPREKEARSVAETKAKSGCSSKACKSCKVRNPITVDPMDCD</sequence>
<protein>
    <submittedName>
        <fullName evidence="2">Uncharacterized protein</fullName>
    </submittedName>
</protein>
<dbReference type="KEGG" id="bcom:BAUCODRAFT_131253"/>
<organism evidence="2 3">
    <name type="scientific">Baudoinia panamericana (strain UAMH 10762)</name>
    <name type="common">Angels' share fungus</name>
    <name type="synonym">Baudoinia compniacensis (strain UAMH 10762)</name>
    <dbReference type="NCBI Taxonomy" id="717646"/>
    <lineage>
        <taxon>Eukaryota</taxon>
        <taxon>Fungi</taxon>
        <taxon>Dikarya</taxon>
        <taxon>Ascomycota</taxon>
        <taxon>Pezizomycotina</taxon>
        <taxon>Dothideomycetes</taxon>
        <taxon>Dothideomycetidae</taxon>
        <taxon>Mycosphaerellales</taxon>
        <taxon>Teratosphaeriaceae</taxon>
        <taxon>Baudoinia</taxon>
    </lineage>
</organism>
<dbReference type="Proteomes" id="UP000011761">
    <property type="component" value="Unassembled WGS sequence"/>
</dbReference>
<accession>M2MJ77</accession>
<evidence type="ECO:0000313" key="2">
    <source>
        <dbReference type="EMBL" id="EMC96731.1"/>
    </source>
</evidence>
<evidence type="ECO:0000313" key="3">
    <source>
        <dbReference type="Proteomes" id="UP000011761"/>
    </source>
</evidence>
<dbReference type="HOGENOM" id="CLU_1106937_0_0_1"/>
<feature type="coiled-coil region" evidence="1">
    <location>
        <begin position="124"/>
        <end position="196"/>
    </location>
</feature>
<dbReference type="AlphaFoldDB" id="M2MJ77"/>
<name>M2MJ77_BAUPA</name>
<keyword evidence="1" id="KW-0175">Coiled coil</keyword>
<keyword evidence="3" id="KW-1185">Reference proteome</keyword>
<feature type="coiled-coil region" evidence="1">
    <location>
        <begin position="7"/>
        <end position="41"/>
    </location>
</feature>
<dbReference type="EMBL" id="KB445555">
    <property type="protein sequence ID" value="EMC96731.1"/>
    <property type="molecule type" value="Genomic_DNA"/>
</dbReference>
<dbReference type="GeneID" id="19108238"/>
<gene>
    <name evidence="2" type="ORF">BAUCODRAFT_131253</name>
</gene>
<dbReference type="RefSeq" id="XP_007676656.1">
    <property type="nucleotide sequence ID" value="XM_007678466.1"/>
</dbReference>